<dbReference type="PANTHER" id="PTHR30346">
    <property type="entry name" value="TRANSCRIPTIONAL DUAL REGULATOR HCAR-RELATED"/>
    <property type="match status" value="1"/>
</dbReference>
<dbReference type="Gene3D" id="3.40.190.290">
    <property type="match status" value="1"/>
</dbReference>
<keyword evidence="8" id="KW-1185">Reference proteome</keyword>
<dbReference type="InterPro" id="IPR036388">
    <property type="entry name" value="WH-like_DNA-bd_sf"/>
</dbReference>
<evidence type="ECO:0000313" key="7">
    <source>
        <dbReference type="EMBL" id="GAA4782634.1"/>
    </source>
</evidence>
<gene>
    <name evidence="7" type="ORF">GCM10023351_29930</name>
</gene>
<name>A0ABP9ALH2_9MICO</name>
<feature type="domain" description="HTH lysR-type" evidence="6">
    <location>
        <begin position="2"/>
        <end position="59"/>
    </location>
</feature>
<reference evidence="8" key="1">
    <citation type="journal article" date="2019" name="Int. J. Syst. Evol. Microbiol.">
        <title>The Global Catalogue of Microorganisms (GCM) 10K type strain sequencing project: providing services to taxonomists for standard genome sequencing and annotation.</title>
        <authorList>
            <consortium name="The Broad Institute Genomics Platform"/>
            <consortium name="The Broad Institute Genome Sequencing Center for Infectious Disease"/>
            <person name="Wu L."/>
            <person name="Ma J."/>
        </authorList>
    </citation>
    <scope>NUCLEOTIDE SEQUENCE [LARGE SCALE GENOMIC DNA]</scope>
    <source>
        <strain evidence="8">JCM 18537</strain>
    </source>
</reference>
<dbReference type="InterPro" id="IPR000847">
    <property type="entry name" value="LysR_HTH_N"/>
</dbReference>
<dbReference type="PANTHER" id="PTHR30346:SF29">
    <property type="entry name" value="LYSR SUBSTRATE-BINDING"/>
    <property type="match status" value="1"/>
</dbReference>
<dbReference type="Gene3D" id="1.10.10.10">
    <property type="entry name" value="Winged helix-like DNA-binding domain superfamily/Winged helix DNA-binding domain"/>
    <property type="match status" value="1"/>
</dbReference>
<dbReference type="PROSITE" id="PS50931">
    <property type="entry name" value="HTH_LYSR"/>
    <property type="match status" value="1"/>
</dbReference>
<dbReference type="RefSeq" id="WP_345440906.1">
    <property type="nucleotide sequence ID" value="NZ_BAABKO010000006.1"/>
</dbReference>
<keyword evidence="3" id="KW-0238">DNA-binding</keyword>
<dbReference type="InterPro" id="IPR036390">
    <property type="entry name" value="WH_DNA-bd_sf"/>
</dbReference>
<evidence type="ECO:0000313" key="8">
    <source>
        <dbReference type="Proteomes" id="UP001501645"/>
    </source>
</evidence>
<dbReference type="Pfam" id="PF00126">
    <property type="entry name" value="HTH_1"/>
    <property type="match status" value="1"/>
</dbReference>
<feature type="coiled-coil region" evidence="5">
    <location>
        <begin position="62"/>
        <end position="89"/>
    </location>
</feature>
<proteinExistence type="inferred from homology"/>
<protein>
    <submittedName>
        <fullName evidence="7">LysR family transcriptional regulator</fullName>
    </submittedName>
</protein>
<sequence length="311" mass="33472">MLNVPRLRLLSELGRRGTIVETARALAFTPSAVSQQLAQLERETGVALLERTGRTVRLTGDARALVAHAEAAFARLEEAEAELAAGQRVLRGRLHVASFQSVVLALAPAALDLLADRHPELSVDITQRDHGPAYDGLLSHEFDLILGEEYPGIPERVLDGVDRADLLADPLCLVIPPGGVIGTRPRRLRDLAETPWALDPDDTPTGLWGRSVCRRAGFEPRVRFESPDPLLHAHLVRTGHAVAFIPALLASPHLDGLPLASLPGGPHRMLYTAVRSGRAGHPAVRAFRTALADALAAQRPAEPAWSIALEA</sequence>
<organism evidence="7 8">
    <name type="scientific">Microbacterium gilvum</name>
    <dbReference type="NCBI Taxonomy" id="1336204"/>
    <lineage>
        <taxon>Bacteria</taxon>
        <taxon>Bacillati</taxon>
        <taxon>Actinomycetota</taxon>
        <taxon>Actinomycetes</taxon>
        <taxon>Micrococcales</taxon>
        <taxon>Microbacteriaceae</taxon>
        <taxon>Microbacterium</taxon>
    </lineage>
</organism>
<accession>A0ABP9ALH2</accession>
<dbReference type="SUPFAM" id="SSF46785">
    <property type="entry name" value="Winged helix' DNA-binding domain"/>
    <property type="match status" value="1"/>
</dbReference>
<keyword evidence="5" id="KW-0175">Coiled coil</keyword>
<dbReference type="SUPFAM" id="SSF53850">
    <property type="entry name" value="Periplasmic binding protein-like II"/>
    <property type="match status" value="1"/>
</dbReference>
<dbReference type="EMBL" id="BAABKO010000006">
    <property type="protein sequence ID" value="GAA4782634.1"/>
    <property type="molecule type" value="Genomic_DNA"/>
</dbReference>
<evidence type="ECO:0000256" key="4">
    <source>
        <dbReference type="ARBA" id="ARBA00023163"/>
    </source>
</evidence>
<dbReference type="Pfam" id="PF03466">
    <property type="entry name" value="LysR_substrate"/>
    <property type="match status" value="1"/>
</dbReference>
<keyword evidence="4" id="KW-0804">Transcription</keyword>
<dbReference type="CDD" id="cd00090">
    <property type="entry name" value="HTH_ARSR"/>
    <property type="match status" value="1"/>
</dbReference>
<evidence type="ECO:0000256" key="5">
    <source>
        <dbReference type="SAM" id="Coils"/>
    </source>
</evidence>
<dbReference type="InterPro" id="IPR011991">
    <property type="entry name" value="ArsR-like_HTH"/>
</dbReference>
<dbReference type="Proteomes" id="UP001501645">
    <property type="component" value="Unassembled WGS sequence"/>
</dbReference>
<evidence type="ECO:0000256" key="2">
    <source>
        <dbReference type="ARBA" id="ARBA00023015"/>
    </source>
</evidence>
<dbReference type="InterPro" id="IPR005119">
    <property type="entry name" value="LysR_subst-bd"/>
</dbReference>
<evidence type="ECO:0000256" key="1">
    <source>
        <dbReference type="ARBA" id="ARBA00009437"/>
    </source>
</evidence>
<evidence type="ECO:0000259" key="6">
    <source>
        <dbReference type="PROSITE" id="PS50931"/>
    </source>
</evidence>
<keyword evidence="2" id="KW-0805">Transcription regulation</keyword>
<comment type="caution">
    <text evidence="7">The sequence shown here is derived from an EMBL/GenBank/DDBJ whole genome shotgun (WGS) entry which is preliminary data.</text>
</comment>
<evidence type="ECO:0000256" key="3">
    <source>
        <dbReference type="ARBA" id="ARBA00023125"/>
    </source>
</evidence>
<comment type="similarity">
    <text evidence="1">Belongs to the LysR transcriptional regulatory family.</text>
</comment>